<reference evidence="2 3" key="2">
    <citation type="submission" date="2020-03" db="EMBL/GenBank/DDBJ databases">
        <authorList>
            <person name="Ichikawa N."/>
            <person name="Kimura A."/>
            <person name="Kitahashi Y."/>
            <person name="Uohara A."/>
        </authorList>
    </citation>
    <scope>NUCLEOTIDE SEQUENCE [LARGE SCALE GENOMIC DNA]</scope>
    <source>
        <strain evidence="2 3">NBRC 107702</strain>
    </source>
</reference>
<protein>
    <submittedName>
        <fullName evidence="2">Uncharacterized protein</fullName>
    </submittedName>
</protein>
<feature type="region of interest" description="Disordered" evidence="1">
    <location>
        <begin position="286"/>
        <end position="336"/>
    </location>
</feature>
<dbReference type="AlphaFoldDB" id="A0A6F8XUP5"/>
<accession>A0A6F8XUP5</accession>
<feature type="compositionally biased region" description="Basic residues" evidence="1">
    <location>
        <begin position="326"/>
        <end position="336"/>
    </location>
</feature>
<name>A0A6F8XUP5_9ACTN</name>
<dbReference type="EMBL" id="AP022870">
    <property type="protein sequence ID" value="BCB77564.1"/>
    <property type="molecule type" value="Genomic_DNA"/>
</dbReference>
<feature type="region of interest" description="Disordered" evidence="1">
    <location>
        <begin position="165"/>
        <end position="247"/>
    </location>
</feature>
<dbReference type="Proteomes" id="UP000502508">
    <property type="component" value="Chromosome"/>
</dbReference>
<organism evidence="2 3">
    <name type="scientific">Phytohabitans flavus</name>
    <dbReference type="NCBI Taxonomy" id="1076124"/>
    <lineage>
        <taxon>Bacteria</taxon>
        <taxon>Bacillati</taxon>
        <taxon>Actinomycetota</taxon>
        <taxon>Actinomycetes</taxon>
        <taxon>Micromonosporales</taxon>
        <taxon>Micromonosporaceae</taxon>
    </lineage>
</organism>
<evidence type="ECO:0000256" key="1">
    <source>
        <dbReference type="SAM" id="MobiDB-lite"/>
    </source>
</evidence>
<proteinExistence type="predicted"/>
<keyword evidence="3" id="KW-1185">Reference proteome</keyword>
<gene>
    <name evidence="2" type="ORF">Pflav_039740</name>
</gene>
<evidence type="ECO:0000313" key="3">
    <source>
        <dbReference type="Proteomes" id="UP000502508"/>
    </source>
</evidence>
<evidence type="ECO:0000313" key="2">
    <source>
        <dbReference type="EMBL" id="BCB77564.1"/>
    </source>
</evidence>
<sequence>MLARAAGAVVADLNKQAVAGPADPHCRAAGPAVLGDIGQRLGDREVGDRLDRRRHRAEVADVEVGRDAAARGHRAQGAGETLVGQDRRIHRPDHLAQLGHRLLGALVRLPQQVGDSRWRVGQRLPGDGQPHRDRHQPGLGAVVQVALDPAQLGAVRVEHIRAGAGQLGHPVGEPLGRGRGQPGQRDARVQGGQRWEQDCRDRREDRELRGAEDHRARPAGHRHLDQQARRVGRREQPPQRHHDGGEQRIAEAVEREQAGRHADGRVHREPRQVAIEPRGRWWRRAAAQGRRPAQVQHCPAPPRHREPQQRERKHGRHCCGQDAQQIHRRRPRSPHP</sequence>
<feature type="compositionally biased region" description="Basic and acidic residues" evidence="1">
    <location>
        <begin position="195"/>
        <end position="247"/>
    </location>
</feature>
<reference evidence="2 3" key="1">
    <citation type="submission" date="2020-03" db="EMBL/GenBank/DDBJ databases">
        <title>Whole genome shotgun sequence of Phytohabitans flavus NBRC 107702.</title>
        <authorList>
            <person name="Komaki H."/>
            <person name="Tamura T."/>
        </authorList>
    </citation>
    <scope>NUCLEOTIDE SEQUENCE [LARGE SCALE GENOMIC DNA]</scope>
    <source>
        <strain evidence="2 3">NBRC 107702</strain>
    </source>
</reference>
<dbReference type="KEGG" id="pfla:Pflav_039740"/>